<gene>
    <name evidence="1" type="ORF">SPI_07291</name>
</gene>
<dbReference type="InterPro" id="IPR023213">
    <property type="entry name" value="CAT-like_dom_sf"/>
</dbReference>
<dbReference type="EMBL" id="AZHD01000014">
    <property type="protein sequence ID" value="OAA57632.1"/>
    <property type="molecule type" value="Genomic_DNA"/>
</dbReference>
<organism evidence="1 2">
    <name type="scientific">Niveomyces insectorum RCEF 264</name>
    <dbReference type="NCBI Taxonomy" id="1081102"/>
    <lineage>
        <taxon>Eukaryota</taxon>
        <taxon>Fungi</taxon>
        <taxon>Dikarya</taxon>
        <taxon>Ascomycota</taxon>
        <taxon>Pezizomycotina</taxon>
        <taxon>Sordariomycetes</taxon>
        <taxon>Hypocreomycetidae</taxon>
        <taxon>Hypocreales</taxon>
        <taxon>Cordycipitaceae</taxon>
        <taxon>Niveomyces</taxon>
    </lineage>
</organism>
<keyword evidence="2" id="KW-1185">Reference proteome</keyword>
<dbReference type="Gene3D" id="3.30.559.10">
    <property type="entry name" value="Chloramphenicol acetyltransferase-like domain"/>
    <property type="match status" value="2"/>
</dbReference>
<evidence type="ECO:0000313" key="2">
    <source>
        <dbReference type="Proteomes" id="UP000076874"/>
    </source>
</evidence>
<accession>A0A167QGV6</accession>
<reference evidence="1 2" key="1">
    <citation type="journal article" date="2016" name="Genome Biol. Evol.">
        <title>Divergent and convergent evolution of fungal pathogenicity.</title>
        <authorList>
            <person name="Shang Y."/>
            <person name="Xiao G."/>
            <person name="Zheng P."/>
            <person name="Cen K."/>
            <person name="Zhan S."/>
            <person name="Wang C."/>
        </authorList>
    </citation>
    <scope>NUCLEOTIDE SEQUENCE [LARGE SCALE GENOMIC DNA]</scope>
    <source>
        <strain evidence="1 2">RCEF 264</strain>
    </source>
</reference>
<dbReference type="OrthoDB" id="21502at2759"/>
<dbReference type="AlphaFoldDB" id="A0A167QGV6"/>
<dbReference type="STRING" id="1081102.A0A167QGV6"/>
<name>A0A167QGV6_9HYPO</name>
<sequence length="465" mass="52408">MDVIPIPLTNQHKPVPNIRTRTFFIARDRLNAAALRSGLDTLIREHWRKLGARVAPNPQTGFLEYHLPHTFPDNYELFKWSTEEKHESLDKAAPSMAAPSGDGVAFLPPMREFDAAVRPSDWPYHLADDPADSPLLYVHVALYDDASILVLSLPHVVGDQLGTASIIKAWLGVLRGETPPPLLDDPLPNEKQYADYPKHEVQVKGKQRVRRTGERFLVILGFIPDFVFYKEEIHHTVFFPRSLVTSLRQRATKELAAKYGEKVPAVSDGDIVTAILAKFSLMHRTSSKMISLSQSVNVRGRIPKLSGPERDGFIHNGLIHASSRFELAPDTPVSEIAYQNRVGIQQILEPGSVEKALAIIREMVRRKQPNHTCEPFEGSYHVVSWIAAWKDLDFSSAVEQPGKEDSKRDKLFVLGQSGEFGTPHRFHSTIMARNDEGYWIDAGFSKRTFTAIQKYLAEDPKLEKL</sequence>
<evidence type="ECO:0000313" key="1">
    <source>
        <dbReference type="EMBL" id="OAA57632.1"/>
    </source>
</evidence>
<comment type="caution">
    <text evidence="1">The sequence shown here is derived from an EMBL/GenBank/DDBJ whole genome shotgun (WGS) entry which is preliminary data.</text>
</comment>
<keyword evidence="1" id="KW-0808">Transferase</keyword>
<proteinExistence type="predicted"/>
<protein>
    <submittedName>
        <fullName evidence="1">Chloramphenicol acetyltransferase-like domain protein</fullName>
    </submittedName>
</protein>
<dbReference type="Proteomes" id="UP000076874">
    <property type="component" value="Unassembled WGS sequence"/>
</dbReference>
<dbReference type="GO" id="GO:0016740">
    <property type="term" value="F:transferase activity"/>
    <property type="evidence" value="ECO:0007669"/>
    <property type="project" value="UniProtKB-KW"/>
</dbReference>